<protein>
    <submittedName>
        <fullName evidence="3">Glycosyltransferase family 4 protein</fullName>
    </submittedName>
</protein>
<feature type="domain" description="Glycosyl transferase family 1" evidence="1">
    <location>
        <begin position="211"/>
        <end position="378"/>
    </location>
</feature>
<dbReference type="RefSeq" id="WP_316436954.1">
    <property type="nucleotide sequence ID" value="NZ_CP053587.1"/>
</dbReference>
<dbReference type="AlphaFoldDB" id="A0AA97AJ17"/>
<dbReference type="Pfam" id="PF13439">
    <property type="entry name" value="Glyco_transf_4"/>
    <property type="match status" value="1"/>
</dbReference>
<dbReference type="Gene3D" id="3.40.50.2000">
    <property type="entry name" value="Glycogen Phosphorylase B"/>
    <property type="match status" value="2"/>
</dbReference>
<organism evidence="3">
    <name type="scientific">Leptolyngbya sp. NK1-12</name>
    <dbReference type="NCBI Taxonomy" id="2547451"/>
    <lineage>
        <taxon>Bacteria</taxon>
        <taxon>Bacillati</taxon>
        <taxon>Cyanobacteriota</taxon>
        <taxon>Cyanophyceae</taxon>
        <taxon>Leptolyngbyales</taxon>
        <taxon>Leptolyngbyaceae</taxon>
        <taxon>Leptolyngbya group</taxon>
        <taxon>Leptolyngbya</taxon>
    </lineage>
</organism>
<reference evidence="3" key="1">
    <citation type="submission" date="2020-05" db="EMBL/GenBank/DDBJ databases">
        <authorList>
            <person name="Zhu T."/>
            <person name="Keshari N."/>
            <person name="Lu X."/>
        </authorList>
    </citation>
    <scope>NUCLEOTIDE SEQUENCE</scope>
    <source>
        <strain evidence="3">NK1-12</strain>
    </source>
</reference>
<proteinExistence type="predicted"/>
<dbReference type="PANTHER" id="PTHR12526">
    <property type="entry name" value="GLYCOSYLTRANSFERASE"/>
    <property type="match status" value="1"/>
</dbReference>
<dbReference type="Pfam" id="PF00534">
    <property type="entry name" value="Glycos_transf_1"/>
    <property type="match status" value="1"/>
</dbReference>
<name>A0AA97AJ17_9CYAN</name>
<dbReference type="GO" id="GO:0016757">
    <property type="term" value="F:glycosyltransferase activity"/>
    <property type="evidence" value="ECO:0007669"/>
    <property type="project" value="InterPro"/>
</dbReference>
<dbReference type="SUPFAM" id="SSF53756">
    <property type="entry name" value="UDP-Glycosyltransferase/glycogen phosphorylase"/>
    <property type="match status" value="1"/>
</dbReference>
<feature type="domain" description="Glycosyltransferase subfamily 4-like N-terminal" evidence="2">
    <location>
        <begin position="17"/>
        <end position="198"/>
    </location>
</feature>
<evidence type="ECO:0000259" key="2">
    <source>
        <dbReference type="Pfam" id="PF13439"/>
    </source>
</evidence>
<dbReference type="EMBL" id="CP053587">
    <property type="protein sequence ID" value="WNZ27300.1"/>
    <property type="molecule type" value="Genomic_DNA"/>
</dbReference>
<dbReference type="CDD" id="cd03801">
    <property type="entry name" value="GT4_PimA-like"/>
    <property type="match status" value="1"/>
</dbReference>
<sequence>MKIAFISYEYPPDTALGGIATYVEQAAQMLSHRGHHVEVFAGSSSRTGINIENSIIVHRIIGSNNSIFGEQIGQVFAERHRSVQFDVLEGPEIAANAKWAVQLVPSIPLVIKLHTPTFLIGKYSFVKPTLSQKLRWHLGALRQGKFPKPFPRWQYDPADDIERLHTLEADEIVAPSKAIADALINEWQLDYHKVSHIPFAYIPPAELLNTPINTRTDVITFIGRLEVRKGILDLANAIPLILKYHPNIKFRFVGPAWNSPRRDMNMRQYLEDKLRRHLNSLEFTGSISLLQIPELLSRTDICVFPSIWESYGLVCVEAMAAGRGIVASRAGGMAELLDGGKFGRLISPHSPTEIAEAVIELLNDPELRMGLGQAARERVLSEYNLDRIGALQEASYQRAIERRQRLGPRSATATTHPISNA</sequence>
<dbReference type="InterPro" id="IPR001296">
    <property type="entry name" value="Glyco_trans_1"/>
</dbReference>
<gene>
    <name evidence="3" type="ORF">HJG54_30905</name>
</gene>
<evidence type="ECO:0000259" key="1">
    <source>
        <dbReference type="Pfam" id="PF00534"/>
    </source>
</evidence>
<evidence type="ECO:0000313" key="3">
    <source>
        <dbReference type="EMBL" id="WNZ27300.1"/>
    </source>
</evidence>
<dbReference type="InterPro" id="IPR028098">
    <property type="entry name" value="Glyco_trans_4-like_N"/>
</dbReference>
<accession>A0AA97AJ17</accession>